<reference evidence="2 3" key="1">
    <citation type="submission" date="2017-06" db="EMBL/GenBank/DDBJ databases">
        <title>Origin of plasmid-mediated fosfomycin resistance gene fosA3.</title>
        <authorList>
            <person name="Ito R."/>
            <person name="Pacey M.P."/>
            <person name="Doi Y."/>
        </authorList>
    </citation>
    <scope>NUCLEOTIDE SEQUENCE [LARGE SCALE GENOMIC DNA]</scope>
    <source>
        <strain evidence="2 3">YDC799</strain>
    </source>
</reference>
<dbReference type="InterPro" id="IPR006315">
    <property type="entry name" value="OM_autotransptr_brl_dom"/>
</dbReference>
<evidence type="ECO:0000259" key="1">
    <source>
        <dbReference type="PROSITE" id="PS51208"/>
    </source>
</evidence>
<dbReference type="PROSITE" id="PS51208">
    <property type="entry name" value="AUTOTRANSPORTER"/>
    <property type="match status" value="1"/>
</dbReference>
<dbReference type="AlphaFoldDB" id="A0A248KIL4"/>
<dbReference type="SUPFAM" id="SSF103515">
    <property type="entry name" value="Autotransporter"/>
    <property type="match status" value="1"/>
</dbReference>
<dbReference type="PANTHER" id="PTHR35037">
    <property type="entry name" value="C-TERMINAL REGION OF AIDA-LIKE PROTEIN"/>
    <property type="match status" value="1"/>
</dbReference>
<sequence length="247" mass="26730">MATAGLNVIRSELESLRVYRMSQNSALKHGEANVWGHYLGNKSAINNSNDAAYKLHQNGFELGADITTGFARGNLVTGGYMTLSDNRVNHARGGKSKMDSYGLGAYATWYDNSGFYVDGVVKANRLESNLNARMTNGGATSGNWHQYGISTSLEGGYTFKPMDILTIEPFVRSTATQINNANVTLSNGMMAETGKARSLTAEAGLVWEPSLLLAQHNSHLISVPAWSRNSPNRIPPRLIASTVLITT</sequence>
<name>A0A248KIL4_9ENTR</name>
<dbReference type="InterPro" id="IPR051551">
    <property type="entry name" value="Autotransporter_adhesion"/>
</dbReference>
<dbReference type="InterPro" id="IPR005546">
    <property type="entry name" value="Autotransporte_beta"/>
</dbReference>
<protein>
    <recommendedName>
        <fullName evidence="1">Autotransporter domain-containing protein</fullName>
    </recommendedName>
</protein>
<dbReference type="Pfam" id="PF03797">
    <property type="entry name" value="Autotransporter"/>
    <property type="match status" value="1"/>
</dbReference>
<proteinExistence type="predicted"/>
<organism evidence="2 3">
    <name type="scientific">Kluyvera genomosp. 3</name>
    <dbReference type="NCBI Taxonomy" id="2774055"/>
    <lineage>
        <taxon>Bacteria</taxon>
        <taxon>Pseudomonadati</taxon>
        <taxon>Pseudomonadota</taxon>
        <taxon>Gammaproteobacteria</taxon>
        <taxon>Enterobacterales</taxon>
        <taxon>Enterobacteriaceae</taxon>
        <taxon>Kluyvera</taxon>
    </lineage>
</organism>
<dbReference type="Proteomes" id="UP000197098">
    <property type="component" value="Chromosome"/>
</dbReference>
<dbReference type="GO" id="GO:0019867">
    <property type="term" value="C:outer membrane"/>
    <property type="evidence" value="ECO:0007669"/>
    <property type="project" value="InterPro"/>
</dbReference>
<dbReference type="PANTHER" id="PTHR35037:SF7">
    <property type="entry name" value="AUTOTRANSPORTER"/>
    <property type="match status" value="1"/>
</dbReference>
<dbReference type="InterPro" id="IPR036709">
    <property type="entry name" value="Autotransporte_beta_dom_sf"/>
</dbReference>
<feature type="domain" description="Autotransporter" evidence="1">
    <location>
        <begin position="27"/>
        <end position="247"/>
    </location>
</feature>
<accession>A0A248KIL4</accession>
<evidence type="ECO:0000313" key="2">
    <source>
        <dbReference type="EMBL" id="ASG63538.1"/>
    </source>
</evidence>
<evidence type="ECO:0000313" key="3">
    <source>
        <dbReference type="Proteomes" id="UP000197098"/>
    </source>
</evidence>
<dbReference type="SMART" id="SM00869">
    <property type="entry name" value="Autotransporter"/>
    <property type="match status" value="1"/>
</dbReference>
<dbReference type="Gene3D" id="2.40.128.130">
    <property type="entry name" value="Autotransporter beta-domain"/>
    <property type="match status" value="1"/>
</dbReference>
<gene>
    <name evidence="2" type="ORF">CEW81_13990</name>
</gene>
<dbReference type="NCBIfam" id="TIGR01414">
    <property type="entry name" value="autotrans_barl"/>
    <property type="match status" value="1"/>
</dbReference>
<dbReference type="EMBL" id="CP022114">
    <property type="protein sequence ID" value="ASG63538.1"/>
    <property type="molecule type" value="Genomic_DNA"/>
</dbReference>